<dbReference type="InterPro" id="IPR013783">
    <property type="entry name" value="Ig-like_fold"/>
</dbReference>
<dbReference type="Proteomes" id="UP000077961">
    <property type="component" value="Unassembled WGS sequence"/>
</dbReference>
<dbReference type="AlphaFoldDB" id="A0A1A9N9Q7"/>
<dbReference type="GO" id="GO:0016829">
    <property type="term" value="F:lyase activity"/>
    <property type="evidence" value="ECO:0007669"/>
    <property type="project" value="UniProtKB-KW"/>
</dbReference>
<dbReference type="Gene3D" id="2.60.40.10">
    <property type="entry name" value="Immunoglobulins"/>
    <property type="match status" value="1"/>
</dbReference>
<dbReference type="InterPro" id="IPR036116">
    <property type="entry name" value="FN3_sf"/>
</dbReference>
<keyword evidence="2" id="KW-1015">Disulfide bond</keyword>
<organism evidence="6 8">
    <name type="scientific">Paraburkholderia ginsengiterrae</name>
    <dbReference type="NCBI Taxonomy" id="1462993"/>
    <lineage>
        <taxon>Bacteria</taxon>
        <taxon>Pseudomonadati</taxon>
        <taxon>Pseudomonadota</taxon>
        <taxon>Betaproteobacteria</taxon>
        <taxon>Burkholderiales</taxon>
        <taxon>Burkholderiaceae</taxon>
        <taxon>Paraburkholderia</taxon>
    </lineage>
</organism>
<protein>
    <recommendedName>
        <fullName evidence="4">LamG-like jellyroll fold domain-containing protein</fullName>
    </recommendedName>
</protein>
<dbReference type="EMBL" id="LXJZ01000051">
    <property type="protein sequence ID" value="OAJ62482.1"/>
    <property type="molecule type" value="Genomic_DNA"/>
</dbReference>
<evidence type="ECO:0000256" key="1">
    <source>
        <dbReference type="ARBA" id="ARBA00022729"/>
    </source>
</evidence>
<dbReference type="Pfam" id="PF13385">
    <property type="entry name" value="Laminin_G_3"/>
    <property type="match status" value="1"/>
</dbReference>
<name>A0A1A9N9Q7_9BURK</name>
<dbReference type="Proteomes" id="UP000078116">
    <property type="component" value="Unassembled WGS sequence"/>
</dbReference>
<dbReference type="SMART" id="SM00560">
    <property type="entry name" value="LamGL"/>
    <property type="match status" value="1"/>
</dbReference>
<dbReference type="InterPro" id="IPR006311">
    <property type="entry name" value="TAT_signal"/>
</dbReference>
<proteinExistence type="predicted"/>
<dbReference type="SUPFAM" id="SSF49265">
    <property type="entry name" value="Fibronectin type III"/>
    <property type="match status" value="1"/>
</dbReference>
<dbReference type="InterPro" id="IPR006558">
    <property type="entry name" value="LamG-like"/>
</dbReference>
<dbReference type="Gene3D" id="1.50.10.100">
    <property type="entry name" value="Chondroitin AC/alginate lyase"/>
    <property type="match status" value="1"/>
</dbReference>
<dbReference type="PROSITE" id="PS51318">
    <property type="entry name" value="TAT"/>
    <property type="match status" value="1"/>
</dbReference>
<reference evidence="7 8" key="1">
    <citation type="submission" date="2016-04" db="EMBL/GenBank/DDBJ databases">
        <title>Reclassification of Paraburkholderia panaciterrae (Farh et al. 2015) Dobritsa &amp; Samadpour 2016 as a later homotypic synonym of Paraburkholderia ginsengiterrae (Farh et al. 2015) Dobritsa &amp; Samadpour 2016.</title>
        <authorList>
            <person name="Dobritsa A.P."/>
            <person name="Kutumbaka K."/>
            <person name="Samadpour M."/>
        </authorList>
    </citation>
    <scope>NUCLEOTIDE SEQUENCE [LARGE SCALE GENOMIC DNA]</scope>
    <source>
        <strain evidence="6 8">DCY85</strain>
        <strain evidence="5 7">DCY85-1</strain>
    </source>
</reference>
<dbReference type="InterPro" id="IPR008397">
    <property type="entry name" value="Alginate_lyase_dom"/>
</dbReference>
<gene>
    <name evidence="5" type="ORF">A6V36_21280</name>
    <name evidence="6" type="ORF">A6V37_22570</name>
</gene>
<dbReference type="SUPFAM" id="SSF48230">
    <property type="entry name" value="Chondroitin AC/alginate lyase"/>
    <property type="match status" value="1"/>
</dbReference>
<evidence type="ECO:0000313" key="7">
    <source>
        <dbReference type="Proteomes" id="UP000077961"/>
    </source>
</evidence>
<evidence type="ECO:0000256" key="2">
    <source>
        <dbReference type="ARBA" id="ARBA00023157"/>
    </source>
</evidence>
<comment type="caution">
    <text evidence="6">The sequence shown here is derived from an EMBL/GenBank/DDBJ whole genome shotgun (WGS) entry which is preliminary data.</text>
</comment>
<evidence type="ECO:0000259" key="4">
    <source>
        <dbReference type="SMART" id="SM00560"/>
    </source>
</evidence>
<sequence>MLVNKQKSKQSNGFDVVNTTLSRRTFLYSLGALALSACGGESPAASAGASSRAASAMVLAANDALARAATGETAVSTSAAFVHPGLLHLQSDFDRMSTKVGAQAAPWYDGWQALIANGHSSADQTLLAEAVITRTATGGSYPHLMQNIAAAYANALYWKVTGSTTHADTAVKIMNGWSSTLQQVTGDTNQDLAAGIYGYEFAIVGEIMRTYPGLSAANLAAFQSMMKNVFYPINIAFLSGHNGTDITHYWANWDLCNIASIMAIGVLCDDHSLFDEAVNYFLFGTGNGAIRQAVYYLHPGYLGQWQETGRDQGHTTLGIALGGAICEMAWNQGIDLYGYDNNRFLAGAEYVAKSNLYEPDGTTIYTVPYLTYSNKDVTQTQLSSNAQPTLRSCWALVYNHYVNRKGLAAPWTQKMAVQVQPEGGPTGNDSGAFDQLGYGTLTFTRDPVAPAVAPSGLTAWPGAGQVALSWWGVANGTSYNVKRAAKSGGPYATIAQGVTDPLTYTDSPSPGTWYYVVSAQTSSGESANSPEATAVTVAQLHTWLTFDETSGAAAADSSGNNHAGTLVGGVTHAAGKSNRAVLLDGSSGYVSLPEDLVADVSDFTVAAWVYWNGGAAWQRVFDFGSGTGRYLYLSPKGGPDNCVRFAITTNGPYGEYRLDGTAALPTGQWTHVAVMLSGTTLTLYVNGAAANSLSNVPFAPWRIGPTAQNWIGRSQFPADPYFNGLVDEFRIYRGALSASQIALLAQGASSV</sequence>
<dbReference type="InterPro" id="IPR008929">
    <property type="entry name" value="Chondroitin_lyas"/>
</dbReference>
<feature type="domain" description="LamG-like jellyroll fold" evidence="4">
    <location>
        <begin position="601"/>
        <end position="739"/>
    </location>
</feature>
<dbReference type="InterPro" id="IPR013320">
    <property type="entry name" value="ConA-like_dom_sf"/>
</dbReference>
<keyword evidence="1" id="KW-0732">Signal</keyword>
<dbReference type="OrthoDB" id="222550at2"/>
<dbReference type="Gene3D" id="2.60.120.200">
    <property type="match status" value="1"/>
</dbReference>
<dbReference type="InterPro" id="IPR003961">
    <property type="entry name" value="FN3_dom"/>
</dbReference>
<keyword evidence="3" id="KW-0456">Lyase</keyword>
<dbReference type="Pfam" id="PF05426">
    <property type="entry name" value="Alginate_lyase"/>
    <property type="match status" value="1"/>
</dbReference>
<evidence type="ECO:0000313" key="6">
    <source>
        <dbReference type="EMBL" id="OAJ62609.1"/>
    </source>
</evidence>
<evidence type="ECO:0000256" key="3">
    <source>
        <dbReference type="ARBA" id="ARBA00023239"/>
    </source>
</evidence>
<dbReference type="SUPFAM" id="SSF49899">
    <property type="entry name" value="Concanavalin A-like lectins/glucanases"/>
    <property type="match status" value="1"/>
</dbReference>
<accession>A0A1A9N9Q7</accession>
<dbReference type="CDD" id="cd00063">
    <property type="entry name" value="FN3"/>
    <property type="match status" value="1"/>
</dbReference>
<dbReference type="STRING" id="1462993.A6V36_21280"/>
<keyword evidence="7" id="KW-1185">Reference proteome</keyword>
<dbReference type="EMBL" id="LXKA01000165">
    <property type="protein sequence ID" value="OAJ62609.1"/>
    <property type="molecule type" value="Genomic_DNA"/>
</dbReference>
<evidence type="ECO:0000313" key="5">
    <source>
        <dbReference type="EMBL" id="OAJ62482.1"/>
    </source>
</evidence>
<dbReference type="GO" id="GO:0042597">
    <property type="term" value="C:periplasmic space"/>
    <property type="evidence" value="ECO:0007669"/>
    <property type="project" value="InterPro"/>
</dbReference>
<evidence type="ECO:0000313" key="8">
    <source>
        <dbReference type="Proteomes" id="UP000078116"/>
    </source>
</evidence>
<dbReference type="RefSeq" id="WP_064265748.1">
    <property type="nucleotide sequence ID" value="NZ_LXJZ01000051.1"/>
</dbReference>